<dbReference type="WBParaSite" id="ES5_v2.g6670.t1">
    <property type="protein sequence ID" value="ES5_v2.g6670.t1"/>
    <property type="gene ID" value="ES5_v2.g6670"/>
</dbReference>
<sequence>MGFQAAMASAILAVVLLANFGLAQYSQRNYQYNSTFSKPTLTDISLKCPEGWEIEGSKCFKVYHLEKSWPQALFFCGRYGSLPARIESQKENLFVTKLLNRPLRSASGTLKTEYWIGLVVDPNLSDDAMFMWSDGSMVSRYTGFWAKGQPDYRTGGCVKASTVNSNGSPLSSIVWHLEMCNMLFPFVCELPACVKGSFFCHNGGCVPESSHCNGIDDCGDLSDELNCPASHSDLACLKYEKGESGKIQSPNYPSSYRANSNCRWVIEGPVNSRIQLTFDSFETEENQDIVTIVDGGPSENASLAVDTISGTPKLDRLSYTSSTNMMVIRFRSDALIQARGFQASWRAVSFSCGGRLKAQLYAQSFSSPEYPHEYPNGLECVWRIDAPQGQLISLNIDNYDLEDENDFVVIYDGAKSSAPILMKLTGRQLNDTANLSQLLISSQSHLYVYFFTNHAISGKGFSISYKRGCDNVIRQSHGQLLSPGHTRIPYPPSQICKYTIELPENREDQPISVAINHFDIASDDNLQVFEGGEYGRALHENDGFNENTRPPKMIFSKQSKLQLVFQSNSVRNSLGWNITFSTNCPPLDIPKSVVVSTHNTAFNTKVFVSCSDKGYEFINGRGRMFELQCLLGGRWTENRIPTCQPVYCSPVPQIANGFAISATNVSFGAIAKYSCYDGFSFSSGRKTEEITCNEDGKWTAPPQCKAAACPALISFTNGERKLLFGDGTSFGTVYSFECAAGHRRKGAATILCQNNGEWSTPQPRCEKLVCTNISEIQHGRLLTKEPGHLEFDGTAKVECNPGFKSDGVDSVKCLANQTLSTVPQCIDIDECKEQTASCSVKSTNCNNLPGGYFCECKQGFKPQLACQNAVSLVTMNVVSSSEGPSFPALKHSSTGWCALKDDTRRTLTFSFAVPKVIERLRIEKTAGAAYPTRLRFNYAMEDGVKLKTSSHLTNMTTRNVGIAGSELLVLDPPLEAKIFQIVIEEFKEAPCIRVDLLGCQKTSCTDINECDENNGFCEHHCINMQGNYRCSCDDGYDLFMSDGQNGAKIKEGETGNNIHDAVRFNKSCVPRQCQPLTVPENGQLLTTANMFHFPTIVEFRCNFGFQMMGPSHLKCQVDGNWNGTSPFCIPAVCNGAQNNTAIGLFVTPEGQIPYGHNVSVVCSQQNRPAPVSPLAGFRQCIYDPQMDGPEYWLSGPSIFCPLVDCGPPPVLAGVYYEGDDNSFKVGSTLAFSCRPPYSLIGKSSYDDRIIRCNVDGSWDLGNLRCEGPVCVDPGYPDDGTTQLESVEEGAIARFTCNRPGYQPFPSSAINCTLGTACVLSEDVGISSGFIPDGAFADNSDTTSWGYEPHKARLSSTGWCGSKDAFIFLSVDLQRIYTLTTLRMAGVAGSGHLKGHVTKMQLFYKVQFSQNYDTYPLEFETPSGNHNKMYQFELNPPLRARYVLLGITEYETNPCLRFDMQGCLAPLSAAHEIPTHLQVGWNSSVPQCIDAEPPVFQNCPQNPIFIMSDEFGQLQLANYTVPTATDNSGSITFMRIQPSNFVPPRPITSDIDIIYTAYDDAGNFAECIVKLRIPDTQAPVMKCPESYVISAMEGEKEKVLYFNESSVELAVQDSSNITDIVFTPTKATLKLGGYSTIEVAAIDQFGNKNKCSFQVALLADPCSKWSLINDESTVKECTKMGTETVCTIKCATGFRFVDEQKVVTKFKCNDGRWSPSNNPPACVPIAQEPARYELNVAIKYNVPTPVDDGCLKSYTDIAANHFDTLDTVLSQRCSSSVQVYVRFLNVKFTSHGNDVIGNYTIQILPTVLKDVFYELCGLTMRTIFDLRIPGATTPIRSLLMLSGDTLASQSVGCPAMNATTTTVTQGFGCADGEILREGADKETLPECLPCSKGTVYVNNTCVECPVGSYQDKNGQLTCKSCPAQTFTHFAGAQTVEACLSVCGNGMFSASGLVPCQLCPRHTFAGPPVMGGYKQCEACPEGTYTARLGSTGPSQCKQPCQPGTFSTTGLEPCSPCSLNYYQSSLGQQRCIECHNNTYTKDIGSAKESQCEELTCTKTQCQNRGACSVMNHKEICECIPGYTGQFCEEQMPLCDIQPCYNGGICEATSGTFRCICPQNFTGARCQFGPDECIGVNCPNGGVCQDLPGLGTSRCLCRTGFTGPDCSQIADPCQMDAPCKNGADCVPLQLGRYKCKCLPGWEGSNCDRNIGKFLDFF</sequence>
<protein>
    <submittedName>
        <fullName evidence="2">Uncharacterized protein</fullName>
    </submittedName>
</protein>
<dbReference type="Proteomes" id="UP000887579">
    <property type="component" value="Unplaced"/>
</dbReference>
<accession>A0AC34GQD8</accession>
<organism evidence="1 2">
    <name type="scientific">Panagrolaimus sp. ES5</name>
    <dbReference type="NCBI Taxonomy" id="591445"/>
    <lineage>
        <taxon>Eukaryota</taxon>
        <taxon>Metazoa</taxon>
        <taxon>Ecdysozoa</taxon>
        <taxon>Nematoda</taxon>
        <taxon>Chromadorea</taxon>
        <taxon>Rhabditida</taxon>
        <taxon>Tylenchina</taxon>
        <taxon>Panagrolaimomorpha</taxon>
        <taxon>Panagrolaimoidea</taxon>
        <taxon>Panagrolaimidae</taxon>
        <taxon>Panagrolaimus</taxon>
    </lineage>
</organism>
<reference evidence="2" key="1">
    <citation type="submission" date="2022-11" db="UniProtKB">
        <authorList>
            <consortium name="WormBaseParasite"/>
        </authorList>
    </citation>
    <scope>IDENTIFICATION</scope>
</reference>
<evidence type="ECO:0000313" key="2">
    <source>
        <dbReference type="WBParaSite" id="ES5_v2.g6670.t1"/>
    </source>
</evidence>
<evidence type="ECO:0000313" key="1">
    <source>
        <dbReference type="Proteomes" id="UP000887579"/>
    </source>
</evidence>
<proteinExistence type="predicted"/>
<name>A0AC34GQD8_9BILA</name>